<dbReference type="PROSITE" id="PS00028">
    <property type="entry name" value="ZINC_FINGER_C2H2_1"/>
    <property type="match status" value="24"/>
</dbReference>
<evidence type="ECO:0000256" key="9">
    <source>
        <dbReference type="ARBA" id="ARBA00023242"/>
    </source>
</evidence>
<evidence type="ECO:0000259" key="11">
    <source>
        <dbReference type="PROSITE" id="PS50157"/>
    </source>
</evidence>
<name>A0ABM0MH81_SACKO</name>
<gene>
    <name evidence="13" type="primary">LOC102804214</name>
</gene>
<proteinExistence type="predicted"/>
<feature type="domain" description="C2H2-type" evidence="11">
    <location>
        <begin position="939"/>
        <end position="966"/>
    </location>
</feature>
<evidence type="ECO:0000256" key="6">
    <source>
        <dbReference type="ARBA" id="ARBA00023015"/>
    </source>
</evidence>
<reference evidence="13" key="1">
    <citation type="submission" date="2025-08" db="UniProtKB">
        <authorList>
            <consortium name="RefSeq"/>
        </authorList>
    </citation>
    <scope>IDENTIFICATION</scope>
    <source>
        <tissue evidence="13">Testes</tissue>
    </source>
</reference>
<feature type="domain" description="C2H2-type" evidence="11">
    <location>
        <begin position="855"/>
        <end position="882"/>
    </location>
</feature>
<feature type="domain" description="C2H2-type" evidence="11">
    <location>
        <begin position="1148"/>
        <end position="1175"/>
    </location>
</feature>
<evidence type="ECO:0000256" key="8">
    <source>
        <dbReference type="ARBA" id="ARBA00023163"/>
    </source>
</evidence>
<feature type="domain" description="C2H2-type" evidence="11">
    <location>
        <begin position="676"/>
        <end position="703"/>
    </location>
</feature>
<feature type="domain" description="C2H2-type" evidence="11">
    <location>
        <begin position="1060"/>
        <end position="1087"/>
    </location>
</feature>
<dbReference type="PANTHER" id="PTHR24384">
    <property type="entry name" value="FINGER PUTATIVE TRANSCRIPTION FACTOR FAMILY-RELATED"/>
    <property type="match status" value="1"/>
</dbReference>
<dbReference type="Pfam" id="PF00096">
    <property type="entry name" value="zf-C2H2"/>
    <property type="match status" value="8"/>
</dbReference>
<dbReference type="Gene3D" id="3.30.160.60">
    <property type="entry name" value="Classic Zinc Finger"/>
    <property type="match status" value="20"/>
</dbReference>
<evidence type="ECO:0000256" key="2">
    <source>
        <dbReference type="ARBA" id="ARBA00022723"/>
    </source>
</evidence>
<feature type="domain" description="C2H2-type" evidence="11">
    <location>
        <begin position="1525"/>
        <end position="1552"/>
    </location>
</feature>
<feature type="domain" description="C2H2-type" evidence="11">
    <location>
        <begin position="1004"/>
        <end position="1031"/>
    </location>
</feature>
<keyword evidence="6" id="KW-0805">Transcription regulation</keyword>
<dbReference type="InterPro" id="IPR036236">
    <property type="entry name" value="Znf_C2H2_sf"/>
</dbReference>
<evidence type="ECO:0000313" key="12">
    <source>
        <dbReference type="Proteomes" id="UP000694865"/>
    </source>
</evidence>
<feature type="domain" description="C2H2-type" evidence="11">
    <location>
        <begin position="883"/>
        <end position="910"/>
    </location>
</feature>
<evidence type="ECO:0000256" key="4">
    <source>
        <dbReference type="ARBA" id="ARBA00022771"/>
    </source>
</evidence>
<feature type="domain" description="C2H2-type" evidence="11">
    <location>
        <begin position="1260"/>
        <end position="1287"/>
    </location>
</feature>
<dbReference type="PROSITE" id="PS50157">
    <property type="entry name" value="ZINC_FINGER_C2H2_2"/>
    <property type="match status" value="22"/>
</dbReference>
<feature type="domain" description="C2H2-type" evidence="11">
    <location>
        <begin position="911"/>
        <end position="938"/>
    </location>
</feature>
<evidence type="ECO:0000256" key="7">
    <source>
        <dbReference type="ARBA" id="ARBA00023125"/>
    </source>
</evidence>
<protein>
    <submittedName>
        <fullName evidence="13">Zinc finger protein Xfin-like</fullName>
    </submittedName>
</protein>
<keyword evidence="12" id="KW-1185">Reference proteome</keyword>
<dbReference type="InterPro" id="IPR013087">
    <property type="entry name" value="Znf_C2H2_type"/>
</dbReference>
<feature type="domain" description="C2H2-type" evidence="11">
    <location>
        <begin position="1626"/>
        <end position="1653"/>
    </location>
</feature>
<feature type="domain" description="C2H2-type" evidence="11">
    <location>
        <begin position="1601"/>
        <end position="1628"/>
    </location>
</feature>
<dbReference type="RefSeq" id="XP_006819372.1">
    <property type="nucleotide sequence ID" value="XM_006819309.1"/>
</dbReference>
<feature type="domain" description="C2H2-type" evidence="11">
    <location>
        <begin position="1204"/>
        <end position="1231"/>
    </location>
</feature>
<keyword evidence="9" id="KW-0539">Nucleus</keyword>
<feature type="domain" description="C2H2-type" evidence="11">
    <location>
        <begin position="1032"/>
        <end position="1059"/>
    </location>
</feature>
<feature type="domain" description="C2H2-type" evidence="11">
    <location>
        <begin position="1232"/>
        <end position="1259"/>
    </location>
</feature>
<feature type="domain" description="C2H2-type" evidence="11">
    <location>
        <begin position="1176"/>
        <end position="1203"/>
    </location>
</feature>
<keyword evidence="4 10" id="KW-0863">Zinc-finger</keyword>
<keyword evidence="7" id="KW-0238">DNA-binding</keyword>
<feature type="domain" description="C2H2-type" evidence="11">
    <location>
        <begin position="1120"/>
        <end position="1148"/>
    </location>
</feature>
<evidence type="ECO:0000256" key="10">
    <source>
        <dbReference type="PROSITE-ProRule" id="PRU00042"/>
    </source>
</evidence>
<evidence type="ECO:0000256" key="3">
    <source>
        <dbReference type="ARBA" id="ARBA00022737"/>
    </source>
</evidence>
<evidence type="ECO:0000256" key="1">
    <source>
        <dbReference type="ARBA" id="ARBA00004123"/>
    </source>
</evidence>
<feature type="domain" description="C2H2-type" evidence="11">
    <location>
        <begin position="709"/>
        <end position="736"/>
    </location>
</feature>
<keyword evidence="3" id="KW-0677">Repeat</keyword>
<dbReference type="SUPFAM" id="SSF57667">
    <property type="entry name" value="beta-beta-alpha zinc fingers"/>
    <property type="match status" value="12"/>
</dbReference>
<evidence type="ECO:0000256" key="5">
    <source>
        <dbReference type="ARBA" id="ARBA00022833"/>
    </source>
</evidence>
<dbReference type="Proteomes" id="UP000694865">
    <property type="component" value="Unplaced"/>
</dbReference>
<feature type="domain" description="C2H2-type" evidence="11">
    <location>
        <begin position="1654"/>
        <end position="1681"/>
    </location>
</feature>
<feature type="domain" description="C2H2-type" evidence="11">
    <location>
        <begin position="976"/>
        <end position="1003"/>
    </location>
</feature>
<dbReference type="PANTHER" id="PTHR24384:SF189">
    <property type="entry name" value="C2H2-TYPE DOMAIN-CONTAINING PROTEIN-RELATED"/>
    <property type="match status" value="1"/>
</dbReference>
<dbReference type="Pfam" id="PF13894">
    <property type="entry name" value="zf-C2H2_4"/>
    <property type="match status" value="1"/>
</dbReference>
<dbReference type="GeneID" id="102804214"/>
<keyword evidence="2" id="KW-0479">Metal-binding</keyword>
<keyword evidence="5" id="KW-0862">Zinc</keyword>
<keyword evidence="8" id="KW-0804">Transcription</keyword>
<feature type="domain" description="C2H2-type" evidence="11">
    <location>
        <begin position="764"/>
        <end position="791"/>
    </location>
</feature>
<dbReference type="SMART" id="SM00355">
    <property type="entry name" value="ZnF_C2H2"/>
    <property type="match status" value="26"/>
</dbReference>
<accession>A0ABM0MH81</accession>
<feature type="domain" description="C2H2-type" evidence="11">
    <location>
        <begin position="737"/>
        <end position="764"/>
    </location>
</feature>
<sequence>MAGPKVIKTELFIGTDLSNHGNVDAYSATEAGYDDLSGVGNIEHEKMAGPKVIKTELFIGTDLSNHGNVDAYSATEAGHDDLSGVDNIEHEKMAGPKVIKTELFIGTDLGNHGNTDAYSATEAGHDDLSVVDNIEHEKMAGPKVIKTELFIGTDLGNHGNADVYSATEAGHDDLTGVGVVTRKQTNKDLFCLQSNVGENKDECTCSANDEFDLRDNKIKIKQEPKLKDGQELMEMSDHYSTEMMFNDVNTLEISCNPGGSIVHVKKEHAVSMPGVTGDDVETKEECTCGEPNMNSDSVEQDTKLLLVGLDNSVKNELGSFVVESVSSDTSVQQIASTIEPCEQTILEYNPDNKLEVPHKENNETSVNFCKAVKTEVLPTEDLSCQNSDVDCFRGNQFGDEFDASVSVETDGKKNAFSDQITLVNTEDFEKHILRLKKATSLESSGVNTLSLQCLKCSLCFPSLETLNTHTITHTECEFVFFCKVCHNVFTENSINAHIQTHTIAQHVEQDPAEPVNANFSNTLKADILLNKNCQHSDENYQAIDVSISAETSNKQNASTSETCAHTVSGEPHQNQRILVSNDELECLKHLKTTVSSKSSDGSSTVKLFTSVESLNTHNKVHPEHDFNQCSMCKNVFPEKTFGSHTCTVPRSNNQHSELETSLLNKNAQSYNFVKRLRCNICRKTFSSRKSLKKHEITHSKKCNERKPGYKCQYCTEAFTSKINLRIHANIHSDQYQYECDHCEYRCKAKSHLVTHMKTHTETSVGCVKCGKRFASQNSYTRHMAAHAKNEKCKCEYCNYSCRSNCNLKRHIASMHQDTEKLHTHEKSYKYGKRDTGFKSTLPNVHLSSHSDRVPFQCKVCGKGFSRKYCLNVHMAIHSDVQPLKCEHCEKKYYTKHGLKDHMRKHTGEKPYKCSECCATFRVKISLDRHLITHTGIIPHQCDVCGKGFLRKYCLNVHMAVHSGVQHSITHTGIMPHQCEVCGKGFLRKYCLNAHMAVHSGVQPLKCEHCEKKYYTKHGLKQHVRKHTGEKPYKCAECGASFRLKIFFDRHLVTHTGIMPYQCDRCGKGFVRATHLNAHMRKHADNKNPEHKESFTMKNGEHHATHLNSSSKTDLKNNVTLVCEKCGKTYHKIRSFKIHQEQAHSQRQYKCHQCGKVYSGLKSLKAHLRTHSAKKSYQCIACGKRFISRSQLTVHQRIHTGEKPCKCNVCGKDFRTLYALRYHQFTHTGERPHRCSYCYQHFRTKMALSKHIRQHTGEKPFRCEKCGKLFTNKRPFTEHLKLHEKINSYKCVQTLETPGIFNKVPQQGTSQTIPSRCVKEETTEKLHMPKDSIVGVRCGDLTEVRDGNTEILPIEDLSCQSADKDVSERNEECSIDASRYGGSEDEVRNVTKLREDEQGELCVMELIEQCPDGSLDVNGKVTIGEGGDDRTMMEYGRPEGELCVRELIEQCPDGSLDVNAKVTIGEGGDDRTMMESGRPDNKLETEEQVKKIFVWMVGEKLEENESNAVVMDYSSNSRHLGDCSIIQCLRCGLLFSSQEALDDHEKIHKESDPYQCGVCQQVFSENTIGPHMQSHSDNHYEVPQRQITIKKPLHAQAPAKRLKCSSCERTFRCQRGLTTHVRTHKTYKCKNCTLEFATKHKLTRHLKMHLCQEFYVCAKCGDRFLNNSALLDHMKTHKDKSVECRQCGKQFRSLINSNGAKDWYPVYT</sequence>
<evidence type="ECO:0000313" key="13">
    <source>
        <dbReference type="RefSeq" id="XP_006819372.1"/>
    </source>
</evidence>
<organism evidence="12 13">
    <name type="scientific">Saccoglossus kowalevskii</name>
    <name type="common">Acorn worm</name>
    <dbReference type="NCBI Taxonomy" id="10224"/>
    <lineage>
        <taxon>Eukaryota</taxon>
        <taxon>Metazoa</taxon>
        <taxon>Hemichordata</taxon>
        <taxon>Enteropneusta</taxon>
        <taxon>Harrimaniidae</taxon>
        <taxon>Saccoglossus</taxon>
    </lineage>
</organism>
<comment type="subcellular location">
    <subcellularLocation>
        <location evidence="1">Nucleus</location>
    </subcellularLocation>
</comment>
<dbReference type="InterPro" id="IPR050752">
    <property type="entry name" value="C2H2-ZF_domain"/>
</dbReference>